<proteinExistence type="predicted"/>
<dbReference type="EMBL" id="CAIX01000057">
    <property type="protein sequence ID" value="CCI43879.1"/>
    <property type="molecule type" value="Genomic_DNA"/>
</dbReference>
<evidence type="ECO:0000313" key="2">
    <source>
        <dbReference type="Proteomes" id="UP000053237"/>
    </source>
</evidence>
<dbReference type="Proteomes" id="UP000053237">
    <property type="component" value="Unassembled WGS sequence"/>
</dbReference>
<sequence>MSSDRIYMAHCICVCVNPSESRRSNFLVNPLHPFWSIPNQVRFHGALPLTRHPIVLQAHVHCTSIQAPPSVERFRAYLTFDFEFELENERMIVRMRIQCIESECAVLPIEFFTKSDSSFCGGRVENLHYSKGINDCDLSTCKNLKGCFHFLLISTVEEVPMRHTDAAIREHILSFSLMDASS</sequence>
<accession>A0A024GB72</accession>
<protein>
    <submittedName>
        <fullName evidence="1">Uncharacterized protein</fullName>
    </submittedName>
</protein>
<keyword evidence="2" id="KW-1185">Reference proteome</keyword>
<organism evidence="1 2">
    <name type="scientific">Albugo candida</name>
    <dbReference type="NCBI Taxonomy" id="65357"/>
    <lineage>
        <taxon>Eukaryota</taxon>
        <taxon>Sar</taxon>
        <taxon>Stramenopiles</taxon>
        <taxon>Oomycota</taxon>
        <taxon>Peronosporomycetes</taxon>
        <taxon>Albuginales</taxon>
        <taxon>Albuginaceae</taxon>
        <taxon>Albugo</taxon>
    </lineage>
</organism>
<reference evidence="1 2" key="1">
    <citation type="submission" date="2012-05" db="EMBL/GenBank/DDBJ databases">
        <title>Recombination and specialization in a pathogen metapopulation.</title>
        <authorList>
            <person name="Gardiner A."/>
            <person name="Kemen E."/>
            <person name="Schultz-Larsen T."/>
            <person name="MacLean D."/>
            <person name="Van Oosterhout C."/>
            <person name="Jones J.D.G."/>
        </authorList>
    </citation>
    <scope>NUCLEOTIDE SEQUENCE [LARGE SCALE GENOMIC DNA]</scope>
    <source>
        <strain evidence="1 2">Ac Nc2</strain>
    </source>
</reference>
<name>A0A024GB72_9STRA</name>
<dbReference type="InParanoid" id="A0A024GB72"/>
<gene>
    <name evidence="1" type="ORF">BN9_046630</name>
</gene>
<dbReference type="AlphaFoldDB" id="A0A024GB72"/>
<comment type="caution">
    <text evidence="1">The sequence shown here is derived from an EMBL/GenBank/DDBJ whole genome shotgun (WGS) entry which is preliminary data.</text>
</comment>
<evidence type="ECO:0000313" key="1">
    <source>
        <dbReference type="EMBL" id="CCI43879.1"/>
    </source>
</evidence>